<dbReference type="PANTHER" id="PTHR47041">
    <property type="entry name" value="SEC14 CYTOSOLIC FACTOR FAMILY PROTEIN / PHOSPHOGLYCERIDE TRANSFER FAMILY PROTEIN"/>
    <property type="match status" value="1"/>
</dbReference>
<evidence type="ECO:0000256" key="1">
    <source>
        <dbReference type="SAM" id="MobiDB-lite"/>
    </source>
</evidence>
<feature type="domain" description="CRAL-TRIO" evidence="3">
    <location>
        <begin position="176"/>
        <end position="282"/>
    </location>
</feature>
<keyword evidence="2" id="KW-0732">Signal</keyword>
<dbReference type="EMBL" id="JALJOQ010000039">
    <property type="protein sequence ID" value="KAK9806016.1"/>
    <property type="molecule type" value="Genomic_DNA"/>
</dbReference>
<protein>
    <recommendedName>
        <fullName evidence="3">CRAL-TRIO domain-containing protein</fullName>
    </recommendedName>
</protein>
<name>A0AAW1P8U7_9CHLO</name>
<evidence type="ECO:0000256" key="2">
    <source>
        <dbReference type="SAM" id="SignalP"/>
    </source>
</evidence>
<dbReference type="Proteomes" id="UP001465755">
    <property type="component" value="Unassembled WGS sequence"/>
</dbReference>
<gene>
    <name evidence="4" type="ORF">WJX73_005135</name>
</gene>
<dbReference type="Pfam" id="PF00650">
    <property type="entry name" value="CRAL_TRIO"/>
    <property type="match status" value="1"/>
</dbReference>
<organism evidence="4 5">
    <name type="scientific">Symbiochloris irregularis</name>
    <dbReference type="NCBI Taxonomy" id="706552"/>
    <lineage>
        <taxon>Eukaryota</taxon>
        <taxon>Viridiplantae</taxon>
        <taxon>Chlorophyta</taxon>
        <taxon>core chlorophytes</taxon>
        <taxon>Trebouxiophyceae</taxon>
        <taxon>Trebouxiales</taxon>
        <taxon>Trebouxiaceae</taxon>
        <taxon>Symbiochloris</taxon>
    </lineage>
</organism>
<feature type="region of interest" description="Disordered" evidence="1">
    <location>
        <begin position="97"/>
        <end position="151"/>
    </location>
</feature>
<dbReference type="InterPro" id="IPR001251">
    <property type="entry name" value="CRAL-TRIO_dom"/>
</dbReference>
<feature type="chain" id="PRO_5043508813" description="CRAL-TRIO domain-containing protein" evidence="2">
    <location>
        <begin position="33"/>
        <end position="302"/>
    </location>
</feature>
<dbReference type="Gene3D" id="3.40.525.10">
    <property type="entry name" value="CRAL-TRIO lipid binding domain"/>
    <property type="match status" value="1"/>
</dbReference>
<dbReference type="AlphaFoldDB" id="A0AAW1P8U7"/>
<feature type="signal peptide" evidence="2">
    <location>
        <begin position="1"/>
        <end position="32"/>
    </location>
</feature>
<proteinExistence type="predicted"/>
<sequence>MTSLPCRIAPPWLALTCSAGAIFSLELLAARASQDLREARDAPTHSAASASQSQAEATTLIPRSFLLRHVSAANARSAAKAETSLAFSSPWSRWRQRWGKDSQERSSQDSASPAGSPAVVEAHTMAERHHRELQEAETAQERQQAIEKTAQRASATASWLATHNFMTEDQLQQWQYLAQWRGTDSQDQPILLLTPARALSRAKAPPLEQCAEAIVSQVYHGIHHRVDNTAQASGMMVVVVDARGVSGMQVVQLVRLIKEVALTLNAHFPGRLAALWLVDCPSSRCEPKAEVLLKTNAAGLSV</sequence>
<evidence type="ECO:0000259" key="3">
    <source>
        <dbReference type="Pfam" id="PF00650"/>
    </source>
</evidence>
<dbReference type="PANTHER" id="PTHR47041:SF5">
    <property type="entry name" value="SEC14 CYTOSOLIC FACTOR FAMILY PROTEIN"/>
    <property type="match status" value="1"/>
</dbReference>
<dbReference type="InterPro" id="IPR036865">
    <property type="entry name" value="CRAL-TRIO_dom_sf"/>
</dbReference>
<comment type="caution">
    <text evidence="4">The sequence shown here is derived from an EMBL/GenBank/DDBJ whole genome shotgun (WGS) entry which is preliminary data.</text>
</comment>
<feature type="compositionally biased region" description="Basic and acidic residues" evidence="1">
    <location>
        <begin position="124"/>
        <end position="134"/>
    </location>
</feature>
<keyword evidence="5" id="KW-1185">Reference proteome</keyword>
<feature type="compositionally biased region" description="Basic and acidic residues" evidence="1">
    <location>
        <begin position="98"/>
        <end position="107"/>
    </location>
</feature>
<dbReference type="CDD" id="cd00170">
    <property type="entry name" value="SEC14"/>
    <property type="match status" value="1"/>
</dbReference>
<dbReference type="SUPFAM" id="SSF52087">
    <property type="entry name" value="CRAL/TRIO domain"/>
    <property type="match status" value="1"/>
</dbReference>
<evidence type="ECO:0000313" key="5">
    <source>
        <dbReference type="Proteomes" id="UP001465755"/>
    </source>
</evidence>
<evidence type="ECO:0000313" key="4">
    <source>
        <dbReference type="EMBL" id="KAK9806016.1"/>
    </source>
</evidence>
<accession>A0AAW1P8U7</accession>
<reference evidence="4 5" key="1">
    <citation type="journal article" date="2024" name="Nat. Commun.">
        <title>Phylogenomics reveals the evolutionary origins of lichenization in chlorophyte algae.</title>
        <authorList>
            <person name="Puginier C."/>
            <person name="Libourel C."/>
            <person name="Otte J."/>
            <person name="Skaloud P."/>
            <person name="Haon M."/>
            <person name="Grisel S."/>
            <person name="Petersen M."/>
            <person name="Berrin J.G."/>
            <person name="Delaux P.M."/>
            <person name="Dal Grande F."/>
            <person name="Keller J."/>
        </authorList>
    </citation>
    <scope>NUCLEOTIDE SEQUENCE [LARGE SCALE GENOMIC DNA]</scope>
    <source>
        <strain evidence="4 5">SAG 2036</strain>
    </source>
</reference>